<dbReference type="AlphaFoldDB" id="A0A248TK65"/>
<gene>
    <name evidence="2" type="ORF">CKF48_15140</name>
</gene>
<evidence type="ECO:0000313" key="3">
    <source>
        <dbReference type="Proteomes" id="UP000215137"/>
    </source>
</evidence>
<protein>
    <submittedName>
        <fullName evidence="2">Stage V sporulation protein S</fullName>
    </submittedName>
</protein>
<evidence type="ECO:0000313" key="2">
    <source>
        <dbReference type="EMBL" id="ASV68522.1"/>
    </source>
</evidence>
<keyword evidence="3" id="KW-1185">Reference proteome</keyword>
<sequence length="158" mass="18647">MNSILFHKLKHFLALPWEKKQLLIEALIYLAYARIYKQLPFSKVSHLLGKHMKETEQTQDLHRENPIQQISEAVHHMSRYTFWESECLVKAVACMKMLERRGIESTLYLGTARDDYGEFVAHAWLRSGTFFLSGAHEKDKFTIVSMFACIPKKEKERW</sequence>
<dbReference type="EMBL" id="CP022983">
    <property type="protein sequence ID" value="ASV68522.1"/>
    <property type="molecule type" value="Genomic_DNA"/>
</dbReference>
<proteinExistence type="predicted"/>
<feature type="domain" description="Microcin J25-processing protein McjB C-terminal" evidence="1">
    <location>
        <begin position="41"/>
        <end position="144"/>
    </location>
</feature>
<evidence type="ECO:0000259" key="1">
    <source>
        <dbReference type="Pfam" id="PF13471"/>
    </source>
</evidence>
<dbReference type="KEGG" id="bko:CKF48_15140"/>
<reference evidence="2 3" key="1">
    <citation type="submission" date="2017-08" db="EMBL/GenBank/DDBJ databases">
        <title>Complete Genome Sequence of Bacillus kochii Oregon-R-modENCODE STRAIN BDGP4, isolated from Drosophila melanogaster gut.</title>
        <authorList>
            <person name="Wan K.H."/>
            <person name="Yu C."/>
            <person name="Park S."/>
            <person name="Hammonds A.S."/>
            <person name="Booth B.W."/>
            <person name="Celniker S.E."/>
        </authorList>
    </citation>
    <scope>NUCLEOTIDE SEQUENCE [LARGE SCALE GENOMIC DNA]</scope>
    <source>
        <strain evidence="2 3">BDGP4</strain>
    </source>
</reference>
<accession>A0A248TK65</accession>
<dbReference type="InterPro" id="IPR053521">
    <property type="entry name" value="McjB-like"/>
</dbReference>
<dbReference type="NCBIfam" id="NF033537">
    <property type="entry name" value="lasso_biosyn_B2"/>
    <property type="match status" value="1"/>
</dbReference>
<dbReference type="Proteomes" id="UP000215137">
    <property type="component" value="Chromosome"/>
</dbReference>
<organism evidence="2 3">
    <name type="scientific">Cytobacillus kochii</name>
    <dbReference type="NCBI Taxonomy" id="859143"/>
    <lineage>
        <taxon>Bacteria</taxon>
        <taxon>Bacillati</taxon>
        <taxon>Bacillota</taxon>
        <taxon>Bacilli</taxon>
        <taxon>Bacillales</taxon>
        <taxon>Bacillaceae</taxon>
        <taxon>Cytobacillus</taxon>
    </lineage>
</organism>
<dbReference type="RefSeq" id="WP_095372092.1">
    <property type="nucleotide sequence ID" value="NZ_CP022983.1"/>
</dbReference>
<dbReference type="Pfam" id="PF13471">
    <property type="entry name" value="Transglut_core3"/>
    <property type="match status" value="1"/>
</dbReference>
<name>A0A248TK65_9BACI</name>
<dbReference type="OrthoDB" id="9812122at2"/>
<dbReference type="InterPro" id="IPR032708">
    <property type="entry name" value="McjB_C"/>
</dbReference>